<dbReference type="OrthoDB" id="9769555at2"/>
<dbReference type="PANTHER" id="PTHR46401:SF2">
    <property type="entry name" value="GLYCOSYLTRANSFERASE WBBK-RELATED"/>
    <property type="match status" value="1"/>
</dbReference>
<organism evidence="4 5">
    <name type="scientific">Oscillochloris trichoides DG-6</name>
    <dbReference type="NCBI Taxonomy" id="765420"/>
    <lineage>
        <taxon>Bacteria</taxon>
        <taxon>Bacillati</taxon>
        <taxon>Chloroflexota</taxon>
        <taxon>Chloroflexia</taxon>
        <taxon>Chloroflexales</taxon>
        <taxon>Chloroflexineae</taxon>
        <taxon>Oscillochloridaceae</taxon>
        <taxon>Oscillochloris</taxon>
    </lineage>
</organism>
<dbReference type="InterPro" id="IPR001296">
    <property type="entry name" value="Glyco_trans_1"/>
</dbReference>
<dbReference type="PANTHER" id="PTHR46401">
    <property type="entry name" value="GLYCOSYLTRANSFERASE WBBK-RELATED"/>
    <property type="match status" value="1"/>
</dbReference>
<dbReference type="Gene3D" id="3.40.50.2000">
    <property type="entry name" value="Glycogen Phosphorylase B"/>
    <property type="match status" value="2"/>
</dbReference>
<dbReference type="Pfam" id="PF13439">
    <property type="entry name" value="Glyco_transf_4"/>
    <property type="match status" value="1"/>
</dbReference>
<dbReference type="FunFam" id="3.40.50.2000:FF:000119">
    <property type="entry name" value="Glycosyl transferase group 1"/>
    <property type="match status" value="1"/>
</dbReference>
<name>E1IEG4_9CHLR</name>
<dbReference type="GO" id="GO:0016757">
    <property type="term" value="F:glycosyltransferase activity"/>
    <property type="evidence" value="ECO:0007669"/>
    <property type="project" value="InterPro"/>
</dbReference>
<dbReference type="STRING" id="765420.OSCT_1715"/>
<dbReference type="EMBL" id="ADVR01000052">
    <property type="protein sequence ID" value="EFO80490.1"/>
    <property type="molecule type" value="Genomic_DNA"/>
</dbReference>
<protein>
    <submittedName>
        <fullName evidence="4">Glycosyl transferase group 1</fullName>
    </submittedName>
</protein>
<dbReference type="Proteomes" id="UP000054010">
    <property type="component" value="Unassembled WGS sequence"/>
</dbReference>
<comment type="caution">
    <text evidence="4">The sequence shown here is derived from an EMBL/GenBank/DDBJ whole genome shotgun (WGS) entry which is preliminary data.</text>
</comment>
<proteinExistence type="predicted"/>
<reference evidence="4 5" key="1">
    <citation type="journal article" date="2011" name="J. Bacteriol.">
        <title>Draft genome sequence of the anoxygenic filamentous phototrophic bacterium Oscillochloris trichoides subsp. DG-6.</title>
        <authorList>
            <person name="Kuznetsov B.B."/>
            <person name="Ivanovsky R.N."/>
            <person name="Keppen O.I."/>
            <person name="Sukhacheva M.V."/>
            <person name="Bumazhkin B.K."/>
            <person name="Patutina E.O."/>
            <person name="Beletsky A.V."/>
            <person name="Mardanov A.V."/>
            <person name="Baslerov R.V."/>
            <person name="Panteleeva A.N."/>
            <person name="Kolganova T.V."/>
            <person name="Ravin N.V."/>
            <person name="Skryabin K.G."/>
        </authorList>
    </citation>
    <scope>NUCLEOTIDE SEQUENCE [LARGE SCALE GENOMIC DNA]</scope>
    <source>
        <strain evidence="4 5">DG-6</strain>
    </source>
</reference>
<accession>E1IEG4</accession>
<sequence>MSATPIRIAIDASRIAVAQRTGTERYTYELIAALARIDRFNTYTLYTNGLPPALPPLGPNVALRSLRLPRLWTHARLGPAVLAQRPDRFFVPAHVIPLVHPPASLVTIHDLGYLAFPQAHTARRRLELHLTTRWSLHAARLTIAISQATKDDLVRHYRADPDRIRVVHHGLSTAFQPVRDSDVIAAARTRHAIGQRYFFYVGTLQPRKNLERLIDAFAQVAGQPELADVELVIGGGRGWLSAGIEQRVAQHGLSGRVRLCGYLPDGDLAPLMSGALAFTFPSLYEGFGMPVLEAMACGTPVLTSTTSSLPEVAGDAALLVDPTDTAAIAAGLLRLASDATLRDELRQRGSARAAQFTWERCARETLGVLLEA</sequence>
<gene>
    <name evidence="4" type="ORF">OSCT_1715</name>
</gene>
<feature type="domain" description="Glycosyl transferase family 1" evidence="2">
    <location>
        <begin position="194"/>
        <end position="349"/>
    </location>
</feature>
<keyword evidence="5" id="KW-1185">Reference proteome</keyword>
<dbReference type="eggNOG" id="COG0438">
    <property type="taxonomic scope" value="Bacteria"/>
</dbReference>
<feature type="domain" description="Glycosyltransferase subfamily 4-like N-terminal" evidence="3">
    <location>
        <begin position="22"/>
        <end position="174"/>
    </location>
</feature>
<evidence type="ECO:0000313" key="4">
    <source>
        <dbReference type="EMBL" id="EFO80490.1"/>
    </source>
</evidence>
<keyword evidence="1 4" id="KW-0808">Transferase</keyword>
<dbReference type="Pfam" id="PF00534">
    <property type="entry name" value="Glycos_transf_1"/>
    <property type="match status" value="1"/>
</dbReference>
<evidence type="ECO:0000259" key="2">
    <source>
        <dbReference type="Pfam" id="PF00534"/>
    </source>
</evidence>
<dbReference type="CDD" id="cd03809">
    <property type="entry name" value="GT4_MtfB-like"/>
    <property type="match status" value="1"/>
</dbReference>
<dbReference type="InterPro" id="IPR028098">
    <property type="entry name" value="Glyco_trans_4-like_N"/>
</dbReference>
<evidence type="ECO:0000256" key="1">
    <source>
        <dbReference type="ARBA" id="ARBA00022679"/>
    </source>
</evidence>
<dbReference type="HOGENOM" id="CLU_009583_27_6_0"/>
<dbReference type="SUPFAM" id="SSF53756">
    <property type="entry name" value="UDP-Glycosyltransferase/glycogen phosphorylase"/>
    <property type="match status" value="1"/>
</dbReference>
<evidence type="ECO:0000259" key="3">
    <source>
        <dbReference type="Pfam" id="PF13439"/>
    </source>
</evidence>
<dbReference type="GO" id="GO:0009103">
    <property type="term" value="P:lipopolysaccharide biosynthetic process"/>
    <property type="evidence" value="ECO:0007669"/>
    <property type="project" value="TreeGrafter"/>
</dbReference>
<dbReference type="AlphaFoldDB" id="E1IEG4"/>
<evidence type="ECO:0000313" key="5">
    <source>
        <dbReference type="Proteomes" id="UP000054010"/>
    </source>
</evidence>